<evidence type="ECO:0000256" key="7">
    <source>
        <dbReference type="ARBA" id="ARBA00022475"/>
    </source>
</evidence>
<dbReference type="GO" id="GO:0007121">
    <property type="term" value="P:bipolar cellular bud site selection"/>
    <property type="evidence" value="ECO:0007669"/>
    <property type="project" value="EnsemblFungi"/>
</dbReference>
<dbReference type="GO" id="GO:0005886">
    <property type="term" value="C:plasma membrane"/>
    <property type="evidence" value="ECO:0007669"/>
    <property type="project" value="UniProtKB-SubCell"/>
</dbReference>
<dbReference type="VEuPathDB" id="FungiDB:B1J91_J01892g"/>
<dbReference type="InterPro" id="IPR000261">
    <property type="entry name" value="EH_dom"/>
</dbReference>
<dbReference type="CDD" id="cd00052">
    <property type="entry name" value="EH"/>
    <property type="match status" value="2"/>
</dbReference>
<feature type="compositionally biased region" description="Polar residues" evidence="17">
    <location>
        <begin position="1032"/>
        <end position="1058"/>
    </location>
</feature>
<evidence type="ECO:0000256" key="14">
    <source>
        <dbReference type="ARBA" id="ARBA00023136"/>
    </source>
</evidence>
<feature type="compositionally biased region" description="Polar residues" evidence="17">
    <location>
        <begin position="1262"/>
        <end position="1271"/>
    </location>
</feature>
<dbReference type="PROSITE" id="PS00018">
    <property type="entry name" value="EF_HAND_1"/>
    <property type="match status" value="1"/>
</dbReference>
<evidence type="ECO:0000313" key="20">
    <source>
        <dbReference type="EMBL" id="KTB13510.1"/>
    </source>
</evidence>
<feature type="compositionally biased region" description="Basic and acidic residues" evidence="17">
    <location>
        <begin position="713"/>
        <end position="742"/>
    </location>
</feature>
<feature type="compositionally biased region" description="Polar residues" evidence="17">
    <location>
        <begin position="1129"/>
        <end position="1173"/>
    </location>
</feature>
<dbReference type="SMART" id="SM00054">
    <property type="entry name" value="EFh"/>
    <property type="match status" value="2"/>
</dbReference>
<dbReference type="GO" id="GO:1990964">
    <property type="term" value="C:actin cytoskeleton-regulatory complex"/>
    <property type="evidence" value="ECO:0007669"/>
    <property type="project" value="EnsemblFungi"/>
</dbReference>
<name>A0A0W0DLK5_CANGB</name>
<organism evidence="20 21">
    <name type="scientific">Candida glabrata</name>
    <name type="common">Yeast</name>
    <name type="synonym">Torulopsis glabrata</name>
    <dbReference type="NCBI Taxonomy" id="5478"/>
    <lineage>
        <taxon>Eukaryota</taxon>
        <taxon>Fungi</taxon>
        <taxon>Dikarya</taxon>
        <taxon>Ascomycota</taxon>
        <taxon>Saccharomycotina</taxon>
        <taxon>Saccharomycetes</taxon>
        <taxon>Saccharomycetales</taxon>
        <taxon>Saccharomycetaceae</taxon>
        <taxon>Nakaseomyces</taxon>
    </lineage>
</organism>
<evidence type="ECO:0000256" key="5">
    <source>
        <dbReference type="ARBA" id="ARBA00015110"/>
    </source>
</evidence>
<evidence type="ECO:0000256" key="1">
    <source>
        <dbReference type="ARBA" id="ARBA00004125"/>
    </source>
</evidence>
<feature type="region of interest" description="Disordered" evidence="17">
    <location>
        <begin position="1"/>
        <end position="33"/>
    </location>
</feature>
<dbReference type="GO" id="GO:0005509">
    <property type="term" value="F:calcium ion binding"/>
    <property type="evidence" value="ECO:0007669"/>
    <property type="project" value="InterPro"/>
</dbReference>
<keyword evidence="13" id="KW-0175">Coiled coil</keyword>
<keyword evidence="10" id="KW-0677">Repeat</keyword>
<dbReference type="InterPro" id="IPR011992">
    <property type="entry name" value="EF-hand-dom_pair"/>
</dbReference>
<feature type="compositionally biased region" description="Pro residues" evidence="17">
    <location>
        <begin position="1304"/>
        <end position="1325"/>
    </location>
</feature>
<evidence type="ECO:0000256" key="6">
    <source>
        <dbReference type="ARBA" id="ARBA00020728"/>
    </source>
</evidence>
<keyword evidence="11" id="KW-0967">Endosome</keyword>
<accession>A0A0W0DLK5</accession>
<dbReference type="SUPFAM" id="SSF47473">
    <property type="entry name" value="EF-hand"/>
    <property type="match status" value="2"/>
</dbReference>
<dbReference type="GO" id="GO:2000601">
    <property type="term" value="P:positive regulation of Arp2/3 complex-mediated actin nucleation"/>
    <property type="evidence" value="ECO:0007669"/>
    <property type="project" value="EnsemblFungi"/>
</dbReference>
<dbReference type="GO" id="GO:0061709">
    <property type="term" value="P:reticulophagy"/>
    <property type="evidence" value="ECO:0007669"/>
    <property type="project" value="EnsemblFungi"/>
</dbReference>
<dbReference type="SMART" id="SM00027">
    <property type="entry name" value="EH"/>
    <property type="match status" value="2"/>
</dbReference>
<evidence type="ECO:0000256" key="10">
    <source>
        <dbReference type="ARBA" id="ARBA00022737"/>
    </source>
</evidence>
<comment type="subcellular location">
    <subcellularLocation>
        <location evidence="3">Cell membrane</location>
        <topology evidence="3">Peripheral membrane protein</topology>
        <orientation evidence="3">Cytoplasmic side</orientation>
    </subcellularLocation>
    <subcellularLocation>
        <location evidence="2">Cytoplasm</location>
        <location evidence="2">Cytoskeleton</location>
        <location evidence="2">Actin patch</location>
    </subcellularLocation>
    <subcellularLocation>
        <location evidence="1">Endosome membrane</location>
        <topology evidence="1">Peripheral membrane protein</topology>
        <orientation evidence="1">Cytoplasmic side</orientation>
    </subcellularLocation>
</comment>
<evidence type="ECO:0000256" key="15">
    <source>
        <dbReference type="ARBA" id="ARBA00023203"/>
    </source>
</evidence>
<evidence type="ECO:0000256" key="2">
    <source>
        <dbReference type="ARBA" id="ARBA00004134"/>
    </source>
</evidence>
<dbReference type="EMBL" id="LLZZ01000009">
    <property type="protein sequence ID" value="KTB13510.1"/>
    <property type="molecule type" value="Genomic_DNA"/>
</dbReference>
<evidence type="ECO:0000256" key="3">
    <source>
        <dbReference type="ARBA" id="ARBA00004413"/>
    </source>
</evidence>
<feature type="compositionally biased region" description="Pro residues" evidence="17">
    <location>
        <begin position="1370"/>
        <end position="1379"/>
    </location>
</feature>
<comment type="caution">
    <text evidence="20">The sequence shown here is derived from an EMBL/GenBank/DDBJ whole genome shotgun (WGS) entry which is preliminary data.</text>
</comment>
<dbReference type="Proteomes" id="UP000054886">
    <property type="component" value="Unassembled WGS sequence"/>
</dbReference>
<feature type="region of interest" description="Disordered" evidence="17">
    <location>
        <begin position="52"/>
        <end position="119"/>
    </location>
</feature>
<feature type="compositionally biased region" description="Basic and acidic residues" evidence="17">
    <location>
        <begin position="1068"/>
        <end position="1107"/>
    </location>
</feature>
<evidence type="ECO:0000256" key="4">
    <source>
        <dbReference type="ARBA" id="ARBA00009351"/>
    </source>
</evidence>
<evidence type="ECO:0000256" key="16">
    <source>
        <dbReference type="ARBA" id="ARBA00023212"/>
    </source>
</evidence>
<dbReference type="GO" id="GO:0003779">
    <property type="term" value="F:actin binding"/>
    <property type="evidence" value="ECO:0007669"/>
    <property type="project" value="UniProtKB-KW"/>
</dbReference>
<evidence type="ECO:0000256" key="9">
    <source>
        <dbReference type="ARBA" id="ARBA00022583"/>
    </source>
</evidence>
<keyword evidence="14" id="KW-0472">Membrane</keyword>
<evidence type="ECO:0000259" key="19">
    <source>
        <dbReference type="PROSITE" id="PS50222"/>
    </source>
</evidence>
<evidence type="ECO:0000256" key="8">
    <source>
        <dbReference type="ARBA" id="ARBA00022490"/>
    </source>
</evidence>
<keyword evidence="15" id="KW-0009">Actin-binding</keyword>
<comment type="similarity">
    <text evidence="4">Belongs to the PAN1 family.</text>
</comment>
<feature type="compositionally biased region" description="Polar residues" evidence="17">
    <location>
        <begin position="1206"/>
        <end position="1227"/>
    </location>
</feature>
<keyword evidence="9" id="KW-0254">Endocytosis</keyword>
<dbReference type="PROSITE" id="PS50222">
    <property type="entry name" value="EF_HAND_2"/>
    <property type="match status" value="2"/>
</dbReference>
<dbReference type="GO" id="GO:0016197">
    <property type="term" value="P:endosomal transport"/>
    <property type="evidence" value="ECO:0007669"/>
    <property type="project" value="TreeGrafter"/>
</dbReference>
<evidence type="ECO:0000256" key="13">
    <source>
        <dbReference type="ARBA" id="ARBA00023054"/>
    </source>
</evidence>
<evidence type="ECO:0000256" key="11">
    <source>
        <dbReference type="ARBA" id="ARBA00022753"/>
    </source>
</evidence>
<gene>
    <name evidence="20" type="ORF">AO440_002867</name>
</gene>
<dbReference type="GO" id="GO:0030479">
    <property type="term" value="C:actin cortical patch"/>
    <property type="evidence" value="ECO:0007669"/>
    <property type="project" value="UniProtKB-SubCell"/>
</dbReference>
<dbReference type="PANTHER" id="PTHR11216:SF173">
    <property type="entry name" value="ACTIN CYTOSKELETON-REGULATORY COMPLEX PROTEIN PAN1"/>
    <property type="match status" value="1"/>
</dbReference>
<evidence type="ECO:0000313" key="21">
    <source>
        <dbReference type="Proteomes" id="UP000054886"/>
    </source>
</evidence>
<proteinExistence type="inferred from homology"/>
<feature type="compositionally biased region" description="Acidic residues" evidence="17">
    <location>
        <begin position="1191"/>
        <end position="1202"/>
    </location>
</feature>
<dbReference type="FunFam" id="1.10.238.10:FF:000349">
    <property type="entry name" value="Actin cytoskeleton-regulatory complex protein PAN1"/>
    <property type="match status" value="1"/>
</dbReference>
<dbReference type="Gene3D" id="1.10.238.10">
    <property type="entry name" value="EF-hand"/>
    <property type="match status" value="2"/>
</dbReference>
<dbReference type="Pfam" id="PF12763">
    <property type="entry name" value="EH"/>
    <property type="match status" value="2"/>
</dbReference>
<dbReference type="GO" id="GO:0006897">
    <property type="term" value="P:endocytosis"/>
    <property type="evidence" value="ECO:0007669"/>
    <property type="project" value="UniProtKB-KW"/>
</dbReference>
<dbReference type="PANTHER" id="PTHR11216">
    <property type="entry name" value="EH DOMAIN"/>
    <property type="match status" value="1"/>
</dbReference>
<protein>
    <recommendedName>
        <fullName evidence="5">Actin cytoskeleton-regulatory complex protein PAN1</fullName>
    </recommendedName>
    <alternativeName>
        <fullName evidence="6">Actin cytoskeleton-regulatory complex protein pan1</fullName>
    </alternativeName>
</protein>
<dbReference type="GO" id="GO:0010008">
    <property type="term" value="C:endosome membrane"/>
    <property type="evidence" value="ECO:0007669"/>
    <property type="project" value="UniProtKB-SubCell"/>
</dbReference>
<feature type="region of interest" description="Disordered" evidence="17">
    <location>
        <begin position="673"/>
        <end position="742"/>
    </location>
</feature>
<evidence type="ECO:0000259" key="18">
    <source>
        <dbReference type="PROSITE" id="PS50031"/>
    </source>
</evidence>
<dbReference type="InterPro" id="IPR013182">
    <property type="entry name" value="DUF1720"/>
</dbReference>
<reference evidence="20 21" key="1">
    <citation type="submission" date="2015-10" db="EMBL/GenBank/DDBJ databases">
        <title>Draft genomes sequences of Candida glabrata isolates 1A, 1B, 2A, 2B, 3A and 3B.</title>
        <authorList>
            <person name="Haavelsrud O.E."/>
            <person name="Gaustad P."/>
        </authorList>
    </citation>
    <scope>NUCLEOTIDE SEQUENCE [LARGE SCALE GENOMIC DNA]</scope>
    <source>
        <strain evidence="20">910700640</strain>
    </source>
</reference>
<feature type="compositionally biased region" description="Basic and acidic residues" evidence="17">
    <location>
        <begin position="1174"/>
        <end position="1190"/>
    </location>
</feature>
<dbReference type="VEuPathDB" id="FungiDB:GWK60_J01749"/>
<feature type="compositionally biased region" description="Polar residues" evidence="17">
    <location>
        <begin position="20"/>
        <end position="33"/>
    </location>
</feature>
<dbReference type="VEuPathDB" id="FungiDB:GVI51_J01749"/>
<sequence>MYQYSNQTGNGVYGNPPMQPLQNYGSSGYQQTAPMQQPLQTGYQQPMQQTMNQNQGMQLPQQQYQQQQPLQQQPMQQQPMQQQPMQQQSFQQPQLQQPLQQQSTQTGMQQQPLQQQLTQSGMLQQPLQPQMQQSSQTIQPNQLNVQNTVQSQQSVQPLLPQQTGFYRQGNQPVLEPLKPTATGFVNSFANNGLDNNLKIPAIRLSFITAQDQAKFETLFRSIVTKGSNTVSGENCRAILMKSGLQPSQLARIWQLSDTNRAGELLFPEFALAMHLINNVLQGDSIPYELDSKTKNEVSSFIDAINLSVVSTESDFKTPFDDLFKPQQSLQPQGTGFLPQTSFGLPAQPTGGFGQPQPTTFGQLQAQVTGGFGQPQPTTFGLQPQTTGGFVQAQQVTGGIAQQPSMNPLTQQGTGFAQNQQGTGGFLQQQGTGSFNNAGFVQPQNTGSFVPQQQQQPVVQSQPIAPQSTGGFGPPMPTTFGIQPQSTGGFVQPQVTGGLQPALTGNIPQTSFGAQPFNQQLQPQATGYLPPSQFSATMPLTAQKTGFGNNEIYAQSNFNGPSFSTQESDIITSEEKSLFYKIFETFSQNRGVLDSATAVEIFRKSGLNRSDLEKIWNLCDINNTGQLNKQEFALGMHLVYGRLNGRSIPDRLPPSLIPSSTKILDNVKNQLISSSSDGNRKSFTRMDALSYKNDDNDKLPNFRNRRKNYPTDNDADKERQRRQEREREEAAKKKEQERKTKMDIERARKQGSFTNSEPEFTDVSVSEIEDIKRRITEAQQKLAVRNQSIPNDLKKRFNEVVARLPTLFVEIYKVDTEIMQARIELCKRRTPSSIIGTGPGGSITEDDRRKAKSKALLRSRMNALTGKGDNSDEPDIESESFTKEIEKIQSESAQNKKIIKDIRISISELSAPIRSIMTGSLPTCSSTDFEKWEIGVGLENDVREFVLTLKKGLLYVSEPSHMNSNQTLSHPPAAALKKEATGEDRAAQLKEQAQKRMKERLAKFGISRRETRDLESSKQQESGSTPDAVPAAQTANASQTPFEEVISSPQKMEVTSTAGEDNEEEDEEERKLKEQLELLKQKKNAEKEKRLADLRRQIEEAEKEEEHPSVTQSNSGNVQSSSNQPASVPVANSQPQNLQNTHITTKPLSLNQTGSSYDMASNTYFKPTQTSQSAFDREKAEQQRKIQRGLESDDDGWSDDDDDLYSKPNTAPQTAPVLDSSNTPQPGMNASVPAPIAPPIPTPQASSPAVPVAPPIPAVTPSESSIPMTSNVDVAGADHLDQDTDISGAAASADKQNTSHVSHIPPVPVAPPLPQVSSIAPPPPLPNLSVPQPHETVDNDDGSDVLSIPDSVESDKEDLAPAGHTPAAMGIPPPPPLPNF</sequence>
<feature type="domain" description="EF-hand" evidence="19">
    <location>
        <begin position="244"/>
        <end position="279"/>
    </location>
</feature>
<dbReference type="PROSITE" id="PS50031">
    <property type="entry name" value="EH"/>
    <property type="match status" value="2"/>
</dbReference>
<keyword evidence="7" id="KW-1003">Cell membrane</keyword>
<dbReference type="InterPro" id="IPR018247">
    <property type="entry name" value="EF_Hand_1_Ca_BS"/>
</dbReference>
<keyword evidence="12" id="KW-0106">Calcium</keyword>
<keyword evidence="16" id="KW-0206">Cytoskeleton</keyword>
<evidence type="ECO:0000256" key="12">
    <source>
        <dbReference type="ARBA" id="ARBA00022837"/>
    </source>
</evidence>
<dbReference type="GO" id="GO:0071933">
    <property type="term" value="F:Arp2/3 complex binding"/>
    <property type="evidence" value="ECO:0007669"/>
    <property type="project" value="EnsemblFungi"/>
</dbReference>
<dbReference type="GO" id="GO:0071555">
    <property type="term" value="P:cell wall organization"/>
    <property type="evidence" value="ECO:0007669"/>
    <property type="project" value="EnsemblFungi"/>
</dbReference>
<dbReference type="Pfam" id="PF08226">
    <property type="entry name" value="DUF1720"/>
    <property type="match status" value="1"/>
</dbReference>
<dbReference type="GO" id="GO:0000147">
    <property type="term" value="P:actin cortical patch assembly"/>
    <property type="evidence" value="ECO:0007669"/>
    <property type="project" value="EnsemblFungi"/>
</dbReference>
<dbReference type="GO" id="GO:0007120">
    <property type="term" value="P:axial cellular bud site selection"/>
    <property type="evidence" value="ECO:0007669"/>
    <property type="project" value="EnsemblFungi"/>
</dbReference>
<dbReference type="InterPro" id="IPR002048">
    <property type="entry name" value="EF_hand_dom"/>
</dbReference>
<dbReference type="VEuPathDB" id="FungiDB:CAGL0J01892g"/>
<feature type="domain" description="EF-hand" evidence="19">
    <location>
        <begin position="606"/>
        <end position="641"/>
    </location>
</feature>
<feature type="compositionally biased region" description="Polar residues" evidence="17">
    <location>
        <begin position="1"/>
        <end position="10"/>
    </location>
</feature>
<feature type="compositionally biased region" description="Basic and acidic residues" evidence="17">
    <location>
        <begin position="976"/>
        <end position="1017"/>
    </location>
</feature>
<feature type="region of interest" description="Disordered" evidence="17">
    <location>
        <begin position="976"/>
        <end position="1379"/>
    </location>
</feature>
<feature type="domain" description="EH" evidence="18">
    <location>
        <begin position="211"/>
        <end position="289"/>
    </location>
</feature>
<feature type="compositionally biased region" description="Low complexity" evidence="17">
    <location>
        <begin position="1108"/>
        <end position="1123"/>
    </location>
</feature>
<evidence type="ECO:0000256" key="17">
    <source>
        <dbReference type="SAM" id="MobiDB-lite"/>
    </source>
</evidence>
<keyword evidence="8" id="KW-0963">Cytoplasm</keyword>
<dbReference type="GO" id="GO:0005634">
    <property type="term" value="C:nucleus"/>
    <property type="evidence" value="ECO:0007669"/>
    <property type="project" value="EnsemblFungi"/>
</dbReference>
<feature type="domain" description="EH" evidence="18">
    <location>
        <begin position="574"/>
        <end position="662"/>
    </location>
</feature>